<dbReference type="RefSeq" id="XP_001021160.1">
    <property type="nucleotide sequence ID" value="XM_001021160.1"/>
</dbReference>
<feature type="region of interest" description="Disordered" evidence="5">
    <location>
        <begin position="421"/>
        <end position="445"/>
    </location>
</feature>
<dbReference type="InterPro" id="IPR008913">
    <property type="entry name" value="Znf_CHY"/>
</dbReference>
<dbReference type="PROSITE" id="PS51266">
    <property type="entry name" value="ZF_CHY"/>
    <property type="match status" value="1"/>
</dbReference>
<dbReference type="AlphaFoldDB" id="I7M2P1"/>
<dbReference type="GO" id="GO:0008270">
    <property type="term" value="F:zinc ion binding"/>
    <property type="evidence" value="ECO:0007669"/>
    <property type="project" value="UniProtKB-KW"/>
</dbReference>
<accession>I7M2P1</accession>
<dbReference type="KEGG" id="tet:TTHERM_00310920"/>
<protein>
    <recommendedName>
        <fullName evidence="6">CHY-type domain-containing protein</fullName>
    </recommendedName>
</protein>
<keyword evidence="2 4" id="KW-0863">Zinc-finger</keyword>
<dbReference type="eggNOG" id="ENOG502SRDQ">
    <property type="taxonomic scope" value="Eukaryota"/>
</dbReference>
<feature type="domain" description="CHY-type" evidence="6">
    <location>
        <begin position="490"/>
        <end position="564"/>
    </location>
</feature>
<name>I7M2P1_TETTS</name>
<keyword evidence="1" id="KW-0479">Metal-binding</keyword>
<evidence type="ECO:0000313" key="7">
    <source>
        <dbReference type="EMBL" id="EAS00914.1"/>
    </source>
</evidence>
<dbReference type="InterPro" id="IPR037274">
    <property type="entry name" value="Znf_CHY_sf"/>
</dbReference>
<dbReference type="HOGENOM" id="CLU_479424_0_0_1"/>
<feature type="compositionally biased region" description="Basic and acidic residues" evidence="5">
    <location>
        <begin position="422"/>
        <end position="445"/>
    </location>
</feature>
<evidence type="ECO:0000256" key="3">
    <source>
        <dbReference type="ARBA" id="ARBA00022833"/>
    </source>
</evidence>
<dbReference type="EMBL" id="GG662608">
    <property type="protein sequence ID" value="EAS00914.1"/>
    <property type="molecule type" value="Genomic_DNA"/>
</dbReference>
<evidence type="ECO:0000256" key="2">
    <source>
        <dbReference type="ARBA" id="ARBA00022771"/>
    </source>
</evidence>
<evidence type="ECO:0000313" key="8">
    <source>
        <dbReference type="Proteomes" id="UP000009168"/>
    </source>
</evidence>
<dbReference type="GeneID" id="7840998"/>
<keyword evidence="3" id="KW-0862">Zinc</keyword>
<feature type="region of interest" description="Disordered" evidence="5">
    <location>
        <begin position="27"/>
        <end position="112"/>
    </location>
</feature>
<dbReference type="SUPFAM" id="SSF161219">
    <property type="entry name" value="CHY zinc finger-like"/>
    <property type="match status" value="1"/>
</dbReference>
<proteinExistence type="predicted"/>
<dbReference type="OrthoDB" id="305060at2759"/>
<dbReference type="OMA" id="FNDERQI"/>
<evidence type="ECO:0000256" key="4">
    <source>
        <dbReference type="PROSITE-ProRule" id="PRU00601"/>
    </source>
</evidence>
<dbReference type="Proteomes" id="UP000009168">
    <property type="component" value="Unassembled WGS sequence"/>
</dbReference>
<feature type="compositionally biased region" description="Polar residues" evidence="5">
    <location>
        <begin position="27"/>
        <end position="71"/>
    </location>
</feature>
<reference evidence="8" key="1">
    <citation type="journal article" date="2006" name="PLoS Biol.">
        <title>Macronuclear genome sequence of the ciliate Tetrahymena thermophila, a model eukaryote.</title>
        <authorList>
            <person name="Eisen J.A."/>
            <person name="Coyne R.S."/>
            <person name="Wu M."/>
            <person name="Wu D."/>
            <person name="Thiagarajan M."/>
            <person name="Wortman J.R."/>
            <person name="Badger J.H."/>
            <person name="Ren Q."/>
            <person name="Amedeo P."/>
            <person name="Jones K.M."/>
            <person name="Tallon L.J."/>
            <person name="Delcher A.L."/>
            <person name="Salzberg S.L."/>
            <person name="Silva J.C."/>
            <person name="Haas B.J."/>
            <person name="Majoros W.H."/>
            <person name="Farzad M."/>
            <person name="Carlton J.M."/>
            <person name="Smith R.K. Jr."/>
            <person name="Garg J."/>
            <person name="Pearlman R.E."/>
            <person name="Karrer K.M."/>
            <person name="Sun L."/>
            <person name="Manning G."/>
            <person name="Elde N.C."/>
            <person name="Turkewitz A.P."/>
            <person name="Asai D.J."/>
            <person name="Wilkes D.E."/>
            <person name="Wang Y."/>
            <person name="Cai H."/>
            <person name="Collins K."/>
            <person name="Stewart B.A."/>
            <person name="Lee S.R."/>
            <person name="Wilamowska K."/>
            <person name="Weinberg Z."/>
            <person name="Ruzzo W.L."/>
            <person name="Wloga D."/>
            <person name="Gaertig J."/>
            <person name="Frankel J."/>
            <person name="Tsao C.-C."/>
            <person name="Gorovsky M.A."/>
            <person name="Keeling P.J."/>
            <person name="Waller R.F."/>
            <person name="Patron N.J."/>
            <person name="Cherry J.M."/>
            <person name="Stover N.A."/>
            <person name="Krieger C.J."/>
            <person name="del Toro C."/>
            <person name="Ryder H.F."/>
            <person name="Williamson S.C."/>
            <person name="Barbeau R.A."/>
            <person name="Hamilton E.P."/>
            <person name="Orias E."/>
        </authorList>
    </citation>
    <scope>NUCLEOTIDE SEQUENCE [LARGE SCALE GENOMIC DNA]</scope>
    <source>
        <strain evidence="8">SB210</strain>
    </source>
</reference>
<organism evidence="7 8">
    <name type="scientific">Tetrahymena thermophila (strain SB210)</name>
    <dbReference type="NCBI Taxonomy" id="312017"/>
    <lineage>
        <taxon>Eukaryota</taxon>
        <taxon>Sar</taxon>
        <taxon>Alveolata</taxon>
        <taxon>Ciliophora</taxon>
        <taxon>Intramacronucleata</taxon>
        <taxon>Oligohymenophorea</taxon>
        <taxon>Hymenostomatida</taxon>
        <taxon>Tetrahymenina</taxon>
        <taxon>Tetrahymenidae</taxon>
        <taxon>Tetrahymena</taxon>
    </lineage>
</organism>
<keyword evidence="8" id="KW-1185">Reference proteome</keyword>
<gene>
    <name evidence="7" type="ORF">TTHERM_00310920</name>
</gene>
<evidence type="ECO:0000256" key="5">
    <source>
        <dbReference type="SAM" id="MobiDB-lite"/>
    </source>
</evidence>
<dbReference type="InParanoid" id="I7M2P1"/>
<feature type="compositionally biased region" description="Low complexity" evidence="5">
    <location>
        <begin position="72"/>
        <end position="112"/>
    </location>
</feature>
<sequence length="569" mass="65981">MNRQNQESPLRKSLEKIDSMLSLAKNSSSVYTPKKQTSNIQSRPISAQRYSSKQVQQSLVSNGFSTPLRNGTSTNLKSSSNSKQMRGSSLHSSQAKQLQQSKKSSTNLNNSSNGFQNYSSLIEMSPSKRGVQHTTQSVLFHTNISGTHVKYTENAADKTSITKLGLKLQPICIKEGHDRSKISYVCTDIHCQNQQKFGCAHCFLEDHGEHAIRKLRIEDFINSIEFKYQQYMDSVCNLANLANMMHNPAFLKGILIQLDKLKEEFIQRVDIIKEKVQSIIQEEISQDNFIIENEVDKQQTYLQQLKKAMQKNIFEMSDDEFGYALNIHHDTFATDLLKRTKVIQDRYNDLENKYNQNFNLMHEKLNEELDKILTTFTELDINDENLNNFQFNSQIFINNNSPINIQRASSQIDYSTQINTDNEERQKHAKKQDKSEQLERKEGDSQHLTQLLAKKESHENILKNNVKLIEELQTIQRDINFQTIKNKFPYKVYQDCCPHSIKCNTVPIFECCKQAYQCTICHDQQSNHRHLMTNPSKRYCLKCFKVFNVKYYTNIAINCKDCLTVKIKK</sequence>
<evidence type="ECO:0000256" key="1">
    <source>
        <dbReference type="ARBA" id="ARBA00022723"/>
    </source>
</evidence>
<evidence type="ECO:0000259" key="6">
    <source>
        <dbReference type="PROSITE" id="PS51266"/>
    </source>
</evidence>